<name>A0A238IZ00_9RHOB</name>
<proteinExistence type="predicted"/>
<keyword evidence="3" id="KW-0274">FAD</keyword>
<protein>
    <submittedName>
        <fullName evidence="6">Putative glutamate synthase subunit beta</fullName>
    </submittedName>
</protein>
<dbReference type="Gene3D" id="1.10.8.260">
    <property type="entry name" value="HI0933 insert domain-like"/>
    <property type="match status" value="1"/>
</dbReference>
<keyword evidence="2" id="KW-0285">Flavoprotein</keyword>
<dbReference type="Gene3D" id="2.40.30.10">
    <property type="entry name" value="Translation factors"/>
    <property type="match status" value="1"/>
</dbReference>
<dbReference type="Gene3D" id="3.50.50.60">
    <property type="entry name" value="FAD/NAD(P)-binding domain"/>
    <property type="match status" value="1"/>
</dbReference>
<keyword evidence="7" id="KW-1185">Reference proteome</keyword>
<dbReference type="InterPro" id="IPR022460">
    <property type="entry name" value="Flavoprotein_PP4765"/>
</dbReference>
<dbReference type="AlphaFoldDB" id="A0A238IZ00"/>
<organism evidence="6 7">
    <name type="scientific">Boseongicola aestuarii</name>
    <dbReference type="NCBI Taxonomy" id="1470561"/>
    <lineage>
        <taxon>Bacteria</taxon>
        <taxon>Pseudomonadati</taxon>
        <taxon>Pseudomonadota</taxon>
        <taxon>Alphaproteobacteria</taxon>
        <taxon>Rhodobacterales</taxon>
        <taxon>Paracoccaceae</taxon>
        <taxon>Boseongicola</taxon>
    </lineage>
</organism>
<dbReference type="InterPro" id="IPR057661">
    <property type="entry name" value="RsdA/BaiN/AoA(So)_Rossmann"/>
</dbReference>
<feature type="domain" description="RsdA/BaiN/AoA(So)-like Rossmann fold-like" evidence="4">
    <location>
        <begin position="20"/>
        <end position="398"/>
    </location>
</feature>
<sequence length="424" mass="44592">MGWLMSEETGGKSRDDKVEALVVGAGPAGLAAAEVLSAGGLSVVVADAMPSVGRKFLMAGKSGLNLTKDEVGSAFRARFGDGSGAFVGAIETFGPEAVQDWARGLGEEVFTGTTGRVFPRAMKASPLLRRWMGRLAEQGVAVRTRWRWTGWDGAGFLFSTSDGEVRVSADVAVMALGGGSWARLGSDGVWAEVFEADGIARRGFEASNAGLRVKWSDHMVGFLGTPVKGTAFRADEVMSRGEWVISKRGIEGGGVYEVTRAVREGAALTLDLVPEWPVEDVVQKLSRPRGKMSVSNYLRKSLGLSTVQRALLMEWARPLPEGAALAALMKAVPVPVAGLFPLDEAISTAGGVAWEALDGFMLRARPGVFVAGEMLDWDAPTGGYLITGCLATGRAAAQQALAHRVISGPKVSQGVAQRRGSAPS</sequence>
<dbReference type="PANTHER" id="PTHR42887">
    <property type="entry name" value="OS12G0638800 PROTEIN"/>
    <property type="match status" value="1"/>
</dbReference>
<dbReference type="SUPFAM" id="SSF51905">
    <property type="entry name" value="FAD/NAD(P)-binding domain"/>
    <property type="match status" value="1"/>
</dbReference>
<comment type="cofactor">
    <cofactor evidence="1">
        <name>FAD</name>
        <dbReference type="ChEBI" id="CHEBI:57692"/>
    </cofactor>
</comment>
<dbReference type="Pfam" id="PF03486">
    <property type="entry name" value="HI0933_like"/>
    <property type="match status" value="1"/>
</dbReference>
<accession>A0A238IZ00</accession>
<dbReference type="NCBIfam" id="TIGR03862">
    <property type="entry name" value="flavo_PP4765"/>
    <property type="match status" value="1"/>
</dbReference>
<dbReference type="Proteomes" id="UP000201838">
    <property type="component" value="Unassembled WGS sequence"/>
</dbReference>
<gene>
    <name evidence="6" type="ORF">BOA8489_01365</name>
</gene>
<feature type="domain" description="RsdA/BaiN/AoA(So)-like insert" evidence="5">
    <location>
        <begin position="206"/>
        <end position="347"/>
    </location>
</feature>
<evidence type="ECO:0000313" key="6">
    <source>
        <dbReference type="EMBL" id="SMX23261.1"/>
    </source>
</evidence>
<dbReference type="NCBIfam" id="TIGR00275">
    <property type="entry name" value="aminoacetone oxidase family FAD-binding enzyme"/>
    <property type="match status" value="1"/>
</dbReference>
<evidence type="ECO:0000259" key="5">
    <source>
        <dbReference type="Pfam" id="PF22780"/>
    </source>
</evidence>
<dbReference type="InterPro" id="IPR004792">
    <property type="entry name" value="BaiN-like"/>
</dbReference>
<evidence type="ECO:0000256" key="3">
    <source>
        <dbReference type="ARBA" id="ARBA00022827"/>
    </source>
</evidence>
<dbReference type="InterPro" id="IPR036188">
    <property type="entry name" value="FAD/NAD-bd_sf"/>
</dbReference>
<evidence type="ECO:0000313" key="7">
    <source>
        <dbReference type="Proteomes" id="UP000201838"/>
    </source>
</evidence>
<evidence type="ECO:0000256" key="1">
    <source>
        <dbReference type="ARBA" id="ARBA00001974"/>
    </source>
</evidence>
<dbReference type="InterPro" id="IPR023166">
    <property type="entry name" value="BaiN-like_dom_sf"/>
</dbReference>
<dbReference type="Pfam" id="PF22780">
    <property type="entry name" value="HI0933_like_1st"/>
    <property type="match status" value="1"/>
</dbReference>
<reference evidence="6 7" key="1">
    <citation type="submission" date="2017-05" db="EMBL/GenBank/DDBJ databases">
        <authorList>
            <person name="Song R."/>
            <person name="Chenine A.L."/>
            <person name="Ruprecht R.M."/>
        </authorList>
    </citation>
    <scope>NUCLEOTIDE SEQUENCE [LARGE SCALE GENOMIC DNA]</scope>
    <source>
        <strain evidence="6 7">CECT 8489</strain>
    </source>
</reference>
<evidence type="ECO:0000259" key="4">
    <source>
        <dbReference type="Pfam" id="PF03486"/>
    </source>
</evidence>
<dbReference type="SUPFAM" id="SSF160996">
    <property type="entry name" value="HI0933 insert domain-like"/>
    <property type="match status" value="1"/>
</dbReference>
<dbReference type="EMBL" id="FXXQ01000003">
    <property type="protein sequence ID" value="SMX23261.1"/>
    <property type="molecule type" value="Genomic_DNA"/>
</dbReference>
<evidence type="ECO:0000256" key="2">
    <source>
        <dbReference type="ARBA" id="ARBA00022630"/>
    </source>
</evidence>
<dbReference type="InterPro" id="IPR055178">
    <property type="entry name" value="RsdA/BaiN/AoA(So)-like_dom"/>
</dbReference>
<dbReference type="PANTHER" id="PTHR42887:SF1">
    <property type="entry name" value="BLR3961 PROTEIN"/>
    <property type="match status" value="1"/>
</dbReference>